<keyword evidence="5 8" id="KW-0460">Magnesium</keyword>
<reference evidence="10" key="2">
    <citation type="submission" date="2020-09" db="EMBL/GenBank/DDBJ databases">
        <authorList>
            <person name="Sun Q."/>
            <person name="Zhou Y."/>
        </authorList>
    </citation>
    <scope>NUCLEOTIDE SEQUENCE</scope>
    <source>
        <strain evidence="10">CGMCC 1.12408</strain>
    </source>
</reference>
<dbReference type="EMBL" id="BMEY01000013">
    <property type="protein sequence ID" value="GGA80996.1"/>
    <property type="molecule type" value="Genomic_DNA"/>
</dbReference>
<dbReference type="HAMAP" id="MF_00316">
    <property type="entry name" value="MobA"/>
    <property type="match status" value="1"/>
</dbReference>
<dbReference type="SUPFAM" id="SSF53448">
    <property type="entry name" value="Nucleotide-diphospho-sugar transferases"/>
    <property type="match status" value="1"/>
</dbReference>
<evidence type="ECO:0000256" key="3">
    <source>
        <dbReference type="ARBA" id="ARBA00022723"/>
    </source>
</evidence>
<sequence>MNKNSIGGIILAGGRSRRFGEQKAFVERAGLPFYHYAINAMKPIVDSMVLVTNDELIHRFQETKPFLSIITDVDNYAGLGPLAGIYSGMDHLDAELYLVSPIDVPFIETSVYHSLLNHFENGVDAIIPVVKGKMQPITSIFHQSLKSKIKDQLDQKALSPKQLFSKANVRFVEMDYDRAFLNINYQADYEQYVKE</sequence>
<evidence type="ECO:0000259" key="9">
    <source>
        <dbReference type="Pfam" id="PF12804"/>
    </source>
</evidence>
<comment type="domain">
    <text evidence="8">The N-terminal domain determines nucleotide recognition and specific binding, while the C-terminal domain determines the specific binding to the target protein.</text>
</comment>
<dbReference type="CDD" id="cd02503">
    <property type="entry name" value="MobA"/>
    <property type="match status" value="1"/>
</dbReference>
<feature type="binding site" evidence="8">
    <location>
        <position position="103"/>
    </location>
    <ligand>
        <name>GTP</name>
        <dbReference type="ChEBI" id="CHEBI:37565"/>
    </ligand>
</feature>
<dbReference type="GO" id="GO:0061603">
    <property type="term" value="F:molybdenum cofactor guanylyltransferase activity"/>
    <property type="evidence" value="ECO:0007669"/>
    <property type="project" value="UniProtKB-EC"/>
</dbReference>
<comment type="subcellular location">
    <subcellularLocation>
        <location evidence="8">Cytoplasm</location>
    </subcellularLocation>
</comment>
<evidence type="ECO:0000256" key="6">
    <source>
        <dbReference type="ARBA" id="ARBA00023134"/>
    </source>
</evidence>
<comment type="caution">
    <text evidence="8">Lacks conserved residue(s) required for the propagation of feature annotation.</text>
</comment>
<dbReference type="EC" id="2.7.7.77" evidence="8"/>
<dbReference type="GO" id="GO:0005737">
    <property type="term" value="C:cytoplasm"/>
    <property type="evidence" value="ECO:0007669"/>
    <property type="project" value="UniProtKB-SubCell"/>
</dbReference>
<keyword evidence="7 8" id="KW-0501">Molybdenum cofactor biosynthesis</keyword>
<evidence type="ECO:0000256" key="7">
    <source>
        <dbReference type="ARBA" id="ARBA00023150"/>
    </source>
</evidence>
<evidence type="ECO:0000256" key="8">
    <source>
        <dbReference type="HAMAP-Rule" id="MF_00316"/>
    </source>
</evidence>
<evidence type="ECO:0000256" key="4">
    <source>
        <dbReference type="ARBA" id="ARBA00022741"/>
    </source>
</evidence>
<dbReference type="GO" id="GO:0046872">
    <property type="term" value="F:metal ion binding"/>
    <property type="evidence" value="ECO:0007669"/>
    <property type="project" value="UniProtKB-KW"/>
</dbReference>
<comment type="catalytic activity">
    <reaction evidence="8">
        <text>Mo-molybdopterin + GTP + H(+) = Mo-molybdopterin guanine dinucleotide + diphosphate</text>
        <dbReference type="Rhea" id="RHEA:34243"/>
        <dbReference type="ChEBI" id="CHEBI:15378"/>
        <dbReference type="ChEBI" id="CHEBI:33019"/>
        <dbReference type="ChEBI" id="CHEBI:37565"/>
        <dbReference type="ChEBI" id="CHEBI:71302"/>
        <dbReference type="ChEBI" id="CHEBI:71310"/>
        <dbReference type="EC" id="2.7.7.77"/>
    </reaction>
</comment>
<keyword evidence="11" id="KW-1185">Reference proteome</keyword>
<evidence type="ECO:0000256" key="2">
    <source>
        <dbReference type="ARBA" id="ARBA00022679"/>
    </source>
</evidence>
<dbReference type="InterPro" id="IPR029044">
    <property type="entry name" value="Nucleotide-diphossugar_trans"/>
</dbReference>
<dbReference type="GO" id="GO:0005525">
    <property type="term" value="F:GTP binding"/>
    <property type="evidence" value="ECO:0007669"/>
    <property type="project" value="UniProtKB-UniRule"/>
</dbReference>
<accession>A0A916S2P3</accession>
<dbReference type="GO" id="GO:0006777">
    <property type="term" value="P:Mo-molybdopterin cofactor biosynthetic process"/>
    <property type="evidence" value="ECO:0007669"/>
    <property type="project" value="UniProtKB-KW"/>
</dbReference>
<protein>
    <recommendedName>
        <fullName evidence="8">Probable molybdenum cofactor guanylyltransferase</fullName>
        <shortName evidence="8">MoCo guanylyltransferase</shortName>
        <ecNumber evidence="8">2.7.7.77</ecNumber>
    </recommendedName>
    <alternativeName>
        <fullName evidence="8">GTP:molybdopterin guanylyltransferase</fullName>
    </alternativeName>
    <alternativeName>
        <fullName evidence="8">Mo-MPT guanylyltransferase</fullName>
    </alternativeName>
    <alternativeName>
        <fullName evidence="8">Molybdopterin guanylyltransferase</fullName>
    </alternativeName>
    <alternativeName>
        <fullName evidence="8">Molybdopterin-guanine dinucleotide synthase</fullName>
        <shortName evidence="8">MGD synthase</shortName>
    </alternativeName>
</protein>
<comment type="function">
    <text evidence="8">Transfers a GMP moiety from GTP to Mo-molybdopterin (Mo-MPT) cofactor (Moco or molybdenum cofactor) to form Mo-molybdopterin guanine dinucleotide (Mo-MGD) cofactor.</text>
</comment>
<organism evidence="10 11">
    <name type="scientific">Ornithinibacillus halotolerans</name>
    <dbReference type="NCBI Taxonomy" id="1274357"/>
    <lineage>
        <taxon>Bacteria</taxon>
        <taxon>Bacillati</taxon>
        <taxon>Bacillota</taxon>
        <taxon>Bacilli</taxon>
        <taxon>Bacillales</taxon>
        <taxon>Bacillaceae</taxon>
        <taxon>Ornithinibacillus</taxon>
    </lineage>
</organism>
<dbReference type="Proteomes" id="UP000613512">
    <property type="component" value="Unassembled WGS sequence"/>
</dbReference>
<dbReference type="RefSeq" id="WP_188385044.1">
    <property type="nucleotide sequence ID" value="NZ_BMEY01000013.1"/>
</dbReference>
<feature type="binding site" evidence="8">
    <location>
        <position position="103"/>
    </location>
    <ligand>
        <name>Mg(2+)</name>
        <dbReference type="ChEBI" id="CHEBI:18420"/>
    </ligand>
</feature>
<evidence type="ECO:0000313" key="11">
    <source>
        <dbReference type="Proteomes" id="UP000613512"/>
    </source>
</evidence>
<dbReference type="Gene3D" id="3.90.550.10">
    <property type="entry name" value="Spore Coat Polysaccharide Biosynthesis Protein SpsA, Chain A"/>
    <property type="match status" value="1"/>
</dbReference>
<dbReference type="PANTHER" id="PTHR19136">
    <property type="entry name" value="MOLYBDENUM COFACTOR GUANYLYLTRANSFERASE"/>
    <property type="match status" value="1"/>
</dbReference>
<keyword evidence="10" id="KW-0548">Nucleotidyltransferase</keyword>
<name>A0A916S2P3_9BACI</name>
<comment type="cofactor">
    <cofactor evidence="8">
        <name>Mg(2+)</name>
        <dbReference type="ChEBI" id="CHEBI:18420"/>
    </cofactor>
</comment>
<feature type="domain" description="MobA-like NTP transferase" evidence="9">
    <location>
        <begin position="8"/>
        <end position="156"/>
    </location>
</feature>
<evidence type="ECO:0000256" key="5">
    <source>
        <dbReference type="ARBA" id="ARBA00022842"/>
    </source>
</evidence>
<keyword evidence="4 8" id="KW-0547">Nucleotide-binding</keyword>
<comment type="similarity">
    <text evidence="8">Belongs to the MobA family.</text>
</comment>
<dbReference type="AlphaFoldDB" id="A0A916S2P3"/>
<proteinExistence type="inferred from homology"/>
<dbReference type="Pfam" id="PF12804">
    <property type="entry name" value="NTP_transf_3"/>
    <property type="match status" value="1"/>
</dbReference>
<evidence type="ECO:0000256" key="1">
    <source>
        <dbReference type="ARBA" id="ARBA00022490"/>
    </source>
</evidence>
<feature type="binding site" evidence="8">
    <location>
        <begin position="11"/>
        <end position="13"/>
    </location>
    <ligand>
        <name>GTP</name>
        <dbReference type="ChEBI" id="CHEBI:37565"/>
    </ligand>
</feature>
<dbReference type="InterPro" id="IPR013482">
    <property type="entry name" value="Molybde_CF_guanTrfase"/>
</dbReference>
<keyword evidence="6 8" id="KW-0342">GTP-binding</keyword>
<keyword evidence="1 8" id="KW-0963">Cytoplasm</keyword>
<reference evidence="10" key="1">
    <citation type="journal article" date="2014" name="Int. J. Syst. Evol. Microbiol.">
        <title>Complete genome sequence of Corynebacterium casei LMG S-19264T (=DSM 44701T), isolated from a smear-ripened cheese.</title>
        <authorList>
            <consortium name="US DOE Joint Genome Institute (JGI-PGF)"/>
            <person name="Walter F."/>
            <person name="Albersmeier A."/>
            <person name="Kalinowski J."/>
            <person name="Ruckert C."/>
        </authorList>
    </citation>
    <scope>NUCLEOTIDE SEQUENCE</scope>
    <source>
        <strain evidence="10">CGMCC 1.12408</strain>
    </source>
</reference>
<comment type="caution">
    <text evidence="10">The sequence shown here is derived from an EMBL/GenBank/DDBJ whole genome shotgun (WGS) entry which is preliminary data.</text>
</comment>
<dbReference type="PANTHER" id="PTHR19136:SF81">
    <property type="entry name" value="MOLYBDENUM COFACTOR GUANYLYLTRANSFERASE"/>
    <property type="match status" value="1"/>
</dbReference>
<dbReference type="InterPro" id="IPR025877">
    <property type="entry name" value="MobA-like_NTP_Trfase"/>
</dbReference>
<gene>
    <name evidence="8 10" type="primary">mobA</name>
    <name evidence="10" type="ORF">GCM10008025_25430</name>
</gene>
<feature type="binding site" evidence="8">
    <location>
        <position position="72"/>
    </location>
    <ligand>
        <name>GTP</name>
        <dbReference type="ChEBI" id="CHEBI:37565"/>
    </ligand>
</feature>
<keyword evidence="2 8" id="KW-0808">Transferase</keyword>
<evidence type="ECO:0000313" key="10">
    <source>
        <dbReference type="EMBL" id="GGA80996.1"/>
    </source>
</evidence>
<feature type="binding site" evidence="8">
    <location>
        <position position="23"/>
    </location>
    <ligand>
        <name>GTP</name>
        <dbReference type="ChEBI" id="CHEBI:37565"/>
    </ligand>
</feature>
<keyword evidence="3 8" id="KW-0479">Metal-binding</keyword>